<sequence>MINALLTRIEFIIVTNFNEPSLKINIPLEVLRREEYGESIIFKLGNS</sequence>
<evidence type="ECO:0000313" key="1">
    <source>
        <dbReference type="EMBL" id="KIE45681.1"/>
    </source>
</evidence>
<evidence type="ECO:0000313" key="2">
    <source>
        <dbReference type="Proteomes" id="UP000031366"/>
    </source>
</evidence>
<gene>
    <name evidence="1" type="ORF">U732_2435</name>
</gene>
<dbReference type="Proteomes" id="UP000031366">
    <property type="component" value="Unassembled WGS sequence"/>
</dbReference>
<keyword evidence="2" id="KW-1185">Reference proteome</keyword>
<reference evidence="1 2" key="1">
    <citation type="journal article" date="2015" name="Infect. Genet. Evol.">
        <title>Genomic sequences of six botulinum neurotoxin-producing strains representing three clostridial species illustrate the mobility and diversity of botulinum neurotoxin genes.</title>
        <authorList>
            <person name="Smith T.J."/>
            <person name="Hill K.K."/>
            <person name="Xie G."/>
            <person name="Foley B.T."/>
            <person name="Williamson C.H."/>
            <person name="Foster J.T."/>
            <person name="Johnson S.L."/>
            <person name="Chertkov O."/>
            <person name="Teshima H."/>
            <person name="Gibbons H.S."/>
            <person name="Johnsky L.A."/>
            <person name="Karavis M.A."/>
            <person name="Smith L.A."/>
        </authorList>
    </citation>
    <scope>NUCLEOTIDE SEQUENCE [LARGE SCALE GENOMIC DNA]</scope>
    <source>
        <strain evidence="1 2">CDC 2741</strain>
    </source>
</reference>
<name>A0A0C1R5B9_9CLOT</name>
<organism evidence="1 2">
    <name type="scientific">Clostridium argentinense CDC 2741</name>
    <dbReference type="NCBI Taxonomy" id="1418104"/>
    <lineage>
        <taxon>Bacteria</taxon>
        <taxon>Bacillati</taxon>
        <taxon>Bacillota</taxon>
        <taxon>Clostridia</taxon>
        <taxon>Eubacteriales</taxon>
        <taxon>Clostridiaceae</taxon>
        <taxon>Clostridium</taxon>
    </lineage>
</organism>
<dbReference type="EMBL" id="AYSO01000018">
    <property type="protein sequence ID" value="KIE45681.1"/>
    <property type="molecule type" value="Genomic_DNA"/>
</dbReference>
<dbReference type="RefSeq" id="WP_160289224.1">
    <property type="nucleotide sequence ID" value="NZ_AYSO01000018.1"/>
</dbReference>
<accession>A0A0C1R5B9</accession>
<protein>
    <submittedName>
        <fullName evidence="1">Uncharacterized protein</fullName>
    </submittedName>
</protein>
<comment type="caution">
    <text evidence="1">The sequence shown here is derived from an EMBL/GenBank/DDBJ whole genome shotgun (WGS) entry which is preliminary data.</text>
</comment>
<dbReference type="AlphaFoldDB" id="A0A0C1R5B9"/>
<proteinExistence type="predicted"/>